<dbReference type="PANTHER" id="PTHR34386">
    <property type="entry name" value="GLUTAREDOXIN"/>
    <property type="match status" value="1"/>
</dbReference>
<dbReference type="InterPro" id="IPR004045">
    <property type="entry name" value="Glutathione_S-Trfase_N"/>
</dbReference>
<dbReference type="InterPro" id="IPR011767">
    <property type="entry name" value="GLR_AS"/>
</dbReference>
<dbReference type="AlphaFoldDB" id="A0A1I4UCK8"/>
<dbReference type="InterPro" id="IPR051548">
    <property type="entry name" value="Grx-like_ET"/>
</dbReference>
<dbReference type="SUPFAM" id="SSF52833">
    <property type="entry name" value="Thioredoxin-like"/>
    <property type="match status" value="1"/>
</dbReference>
<evidence type="ECO:0000256" key="4">
    <source>
        <dbReference type="PROSITE-ProRule" id="PRU01282"/>
    </source>
</evidence>
<keyword evidence="3" id="KW-0676">Redox-active center</keyword>
<sequence length="83" mass="9166">MARVTIFSTPTCPYCKQAKEFLSANGVDFEDIDVSSSKEALRKMKEVSGGARSVPVIVVEDSVIVGYEEAELKKLLKEKNIIQ</sequence>
<evidence type="ECO:0000256" key="1">
    <source>
        <dbReference type="ARBA" id="ARBA00007198"/>
    </source>
</evidence>
<evidence type="ECO:0000259" key="5">
    <source>
        <dbReference type="PROSITE" id="PS50404"/>
    </source>
</evidence>
<keyword evidence="2" id="KW-1015">Disulfide bond</keyword>
<feature type="domain" description="GST N-terminal" evidence="5">
    <location>
        <begin position="2"/>
        <end position="83"/>
    </location>
</feature>
<dbReference type="PROSITE" id="PS50404">
    <property type="entry name" value="GST_NTER"/>
    <property type="match status" value="1"/>
</dbReference>
<dbReference type="PANTHER" id="PTHR34386:SF1">
    <property type="entry name" value="GLUTAREDOXIN-LIKE PROTEIN NRDH"/>
    <property type="match status" value="1"/>
</dbReference>
<evidence type="ECO:0000313" key="7">
    <source>
        <dbReference type="Proteomes" id="UP000199611"/>
    </source>
</evidence>
<dbReference type="Gene3D" id="3.40.30.10">
    <property type="entry name" value="Glutaredoxin"/>
    <property type="match status" value="1"/>
</dbReference>
<dbReference type="STRING" id="39841.SAMN05660836_01783"/>
<dbReference type="PROSITE" id="PS51354">
    <property type="entry name" value="GLUTAREDOXIN_2"/>
    <property type="match status" value="1"/>
</dbReference>
<dbReference type="RefSeq" id="WP_093395125.1">
    <property type="nucleotide sequence ID" value="NZ_FOUU01000005.1"/>
</dbReference>
<dbReference type="PRINTS" id="PR00160">
    <property type="entry name" value="GLUTAREDOXIN"/>
</dbReference>
<dbReference type="GO" id="GO:0009055">
    <property type="term" value="F:electron transfer activity"/>
    <property type="evidence" value="ECO:0007669"/>
    <property type="project" value="TreeGrafter"/>
</dbReference>
<dbReference type="Proteomes" id="UP000199611">
    <property type="component" value="Unassembled WGS sequence"/>
</dbReference>
<dbReference type="EMBL" id="FOUU01000005">
    <property type="protein sequence ID" value="SFM86706.1"/>
    <property type="molecule type" value="Genomic_DNA"/>
</dbReference>
<evidence type="ECO:0000313" key="6">
    <source>
        <dbReference type="EMBL" id="SFM86706.1"/>
    </source>
</evidence>
<dbReference type="InterPro" id="IPR014025">
    <property type="entry name" value="Glutaredoxin_subgr"/>
</dbReference>
<reference evidence="6 7" key="1">
    <citation type="submission" date="2016-10" db="EMBL/GenBank/DDBJ databases">
        <authorList>
            <person name="de Groot N.N."/>
        </authorList>
    </citation>
    <scope>NUCLEOTIDE SEQUENCE [LARGE SCALE GENOMIC DNA]</scope>
    <source>
        <strain evidence="6 7">DSM 9990</strain>
    </source>
</reference>
<dbReference type="GO" id="GO:0045454">
    <property type="term" value="P:cell redox homeostasis"/>
    <property type="evidence" value="ECO:0007669"/>
    <property type="project" value="TreeGrafter"/>
</dbReference>
<dbReference type="OrthoDB" id="9814618at2"/>
<dbReference type="InterPro" id="IPR006660">
    <property type="entry name" value="Arsenate_reductase-like"/>
</dbReference>
<dbReference type="CDD" id="cd02976">
    <property type="entry name" value="NrdH"/>
    <property type="match status" value="1"/>
</dbReference>
<gene>
    <name evidence="6" type="ORF">SAMN05660836_01783</name>
</gene>
<evidence type="ECO:0000256" key="2">
    <source>
        <dbReference type="ARBA" id="ARBA00023157"/>
    </source>
</evidence>
<accession>A0A1I4UCK8</accession>
<protein>
    <submittedName>
        <fullName evidence="6">Glutaredoxin-like protein, YruB-family</fullName>
    </submittedName>
</protein>
<dbReference type="Pfam" id="PF00462">
    <property type="entry name" value="Glutaredoxin"/>
    <property type="match status" value="1"/>
</dbReference>
<dbReference type="PROSITE" id="PS51353">
    <property type="entry name" value="ARSC"/>
    <property type="match status" value="1"/>
</dbReference>
<name>A0A1I4UCK8_9BACT</name>
<evidence type="ECO:0000256" key="3">
    <source>
        <dbReference type="ARBA" id="ARBA00023284"/>
    </source>
</evidence>
<dbReference type="InterPro" id="IPR002109">
    <property type="entry name" value="Glutaredoxin"/>
</dbReference>
<dbReference type="InterPro" id="IPR036249">
    <property type="entry name" value="Thioredoxin-like_sf"/>
</dbReference>
<dbReference type="PROSITE" id="PS00195">
    <property type="entry name" value="GLUTAREDOXIN_1"/>
    <property type="match status" value="1"/>
</dbReference>
<dbReference type="NCBIfam" id="NF041212">
    <property type="entry name" value="Uxx_star"/>
    <property type="match status" value="1"/>
</dbReference>
<proteinExistence type="inferred from homology"/>
<keyword evidence="7" id="KW-1185">Reference proteome</keyword>
<organism evidence="6 7">
    <name type="scientific">Thermodesulforhabdus norvegica</name>
    <dbReference type="NCBI Taxonomy" id="39841"/>
    <lineage>
        <taxon>Bacteria</taxon>
        <taxon>Pseudomonadati</taxon>
        <taxon>Thermodesulfobacteriota</taxon>
        <taxon>Syntrophobacteria</taxon>
        <taxon>Syntrophobacterales</taxon>
        <taxon>Thermodesulforhabdaceae</taxon>
        <taxon>Thermodesulforhabdus</taxon>
    </lineage>
</organism>
<comment type="similarity">
    <text evidence="1 4">Belongs to the ArsC family.</text>
</comment>